<keyword evidence="3" id="KW-1185">Reference proteome</keyword>
<proteinExistence type="predicted"/>
<evidence type="ECO:0008006" key="4">
    <source>
        <dbReference type="Google" id="ProtNLM"/>
    </source>
</evidence>
<sequence>MTLENALRDQLVALVDARCVDPLEILLEDADTADALRHRVRERAPAWARAMVAGDDAEATLAITRVIATLYPGDGPFDPPADWWRTPLGTITARRVGHPSAHALSYPVAGAMLGISRQGVHDLVNRGKLERHPDGGVTASSVRDRSRANALPQAPHHPGSGADRS</sequence>
<evidence type="ECO:0000313" key="2">
    <source>
        <dbReference type="EMBL" id="MCP2333934.1"/>
    </source>
</evidence>
<feature type="region of interest" description="Disordered" evidence="1">
    <location>
        <begin position="127"/>
        <end position="165"/>
    </location>
</feature>
<protein>
    <recommendedName>
        <fullName evidence="4">DNA-binding protein</fullName>
    </recommendedName>
</protein>
<comment type="caution">
    <text evidence="2">The sequence shown here is derived from an EMBL/GenBank/DDBJ whole genome shotgun (WGS) entry which is preliminary data.</text>
</comment>
<dbReference type="RefSeq" id="WP_026418992.1">
    <property type="nucleotide sequence ID" value="NZ_AUBJ02000001.1"/>
</dbReference>
<evidence type="ECO:0000256" key="1">
    <source>
        <dbReference type="SAM" id="MobiDB-lite"/>
    </source>
</evidence>
<reference evidence="2 3" key="1">
    <citation type="submission" date="2022-06" db="EMBL/GenBank/DDBJ databases">
        <title>Genomic Encyclopedia of Type Strains, Phase I: the one thousand microbial genomes (KMG-I) project.</title>
        <authorList>
            <person name="Kyrpides N."/>
        </authorList>
    </citation>
    <scope>NUCLEOTIDE SEQUENCE [LARGE SCALE GENOMIC DNA]</scope>
    <source>
        <strain evidence="2 3">DSM 43889</strain>
    </source>
</reference>
<dbReference type="EMBL" id="AUBJ02000001">
    <property type="protein sequence ID" value="MCP2333934.1"/>
    <property type="molecule type" value="Genomic_DNA"/>
</dbReference>
<name>A0ABT1JNU0_ACTCY</name>
<dbReference type="Proteomes" id="UP000791080">
    <property type="component" value="Unassembled WGS sequence"/>
</dbReference>
<evidence type="ECO:0000313" key="3">
    <source>
        <dbReference type="Proteomes" id="UP000791080"/>
    </source>
</evidence>
<accession>A0ABT1JNU0</accession>
<gene>
    <name evidence="2" type="ORF">G443_004204</name>
</gene>
<organism evidence="2 3">
    <name type="scientific">Actinoalloteichus caeruleus DSM 43889</name>
    <dbReference type="NCBI Taxonomy" id="1120930"/>
    <lineage>
        <taxon>Bacteria</taxon>
        <taxon>Bacillati</taxon>
        <taxon>Actinomycetota</taxon>
        <taxon>Actinomycetes</taxon>
        <taxon>Pseudonocardiales</taxon>
        <taxon>Pseudonocardiaceae</taxon>
        <taxon>Actinoalloteichus</taxon>
        <taxon>Actinoalloteichus cyanogriseus</taxon>
    </lineage>
</organism>